<comment type="caution">
    <text evidence="13">The sequence shown here is derived from an EMBL/GenBank/DDBJ whole genome shotgun (WGS) entry which is preliminary data.</text>
</comment>
<evidence type="ECO:0000256" key="4">
    <source>
        <dbReference type="ARBA" id="ARBA00012003"/>
    </source>
</evidence>
<evidence type="ECO:0000256" key="8">
    <source>
        <dbReference type="ARBA" id="ARBA00022679"/>
    </source>
</evidence>
<gene>
    <name evidence="13" type="primary">Carnmt1</name>
    <name evidence="13" type="ORF">FJT64_007456</name>
</gene>
<evidence type="ECO:0000256" key="10">
    <source>
        <dbReference type="ARBA" id="ARBA00023242"/>
    </source>
</evidence>
<dbReference type="GO" id="GO:0030735">
    <property type="term" value="F:carnosine N-methyltransferase activity"/>
    <property type="evidence" value="ECO:0007669"/>
    <property type="project" value="UniProtKB-EC"/>
</dbReference>
<organism evidence="13 14">
    <name type="scientific">Amphibalanus amphitrite</name>
    <name type="common">Striped barnacle</name>
    <name type="synonym">Balanus amphitrite</name>
    <dbReference type="NCBI Taxonomy" id="1232801"/>
    <lineage>
        <taxon>Eukaryota</taxon>
        <taxon>Metazoa</taxon>
        <taxon>Ecdysozoa</taxon>
        <taxon>Arthropoda</taxon>
        <taxon>Crustacea</taxon>
        <taxon>Multicrustacea</taxon>
        <taxon>Cirripedia</taxon>
        <taxon>Thoracica</taxon>
        <taxon>Thoracicalcarea</taxon>
        <taxon>Balanomorpha</taxon>
        <taxon>Balanoidea</taxon>
        <taxon>Balanidae</taxon>
        <taxon>Amphibalaninae</taxon>
        <taxon>Amphibalanus</taxon>
    </lineage>
</organism>
<evidence type="ECO:0000256" key="12">
    <source>
        <dbReference type="SAM" id="MobiDB-lite"/>
    </source>
</evidence>
<keyword evidence="8 13" id="KW-0808">Transferase</keyword>
<sequence>MNAIKPCSEEEGMSNGVNSGPEEDDPVDQERQEREHFQRVINAFKYYRVHFLGKIEKNKTFMSLMTTRQRELLTDYAEHLRQLRVCVEHNHEIIKLILQDVGVMFENSRHDEQEFRGLSRPNLSEMEKVSSVLRQVVRDWSVEGEAERRQCYQPIVDEIQRRFPPTGDTPLSSIQVLVPGAGLGRLAFEIAKLGYACQGNEFALFMLFASNFVLNRCRGTHLYRLHPWCTTHANHLSPEHQAAAVTFPDTDPSQMPADALFSMAAGDFLEVYTEPAQWQCVATCFFIDCASNIVQFIETIYSILRPGGVWINMGPLLYHYSDMPSEESIEPTYQHLRKIITAVGFTFEKEEQGVQTAYCQNQDSMLHWSYNSVFFVCKKPS</sequence>
<evidence type="ECO:0000256" key="9">
    <source>
        <dbReference type="ARBA" id="ARBA00022691"/>
    </source>
</evidence>
<evidence type="ECO:0000256" key="1">
    <source>
        <dbReference type="ARBA" id="ARBA00004123"/>
    </source>
</evidence>
<dbReference type="EMBL" id="VIIS01001648">
    <property type="protein sequence ID" value="KAF0294928.1"/>
    <property type="molecule type" value="Genomic_DNA"/>
</dbReference>
<dbReference type="InterPro" id="IPR029063">
    <property type="entry name" value="SAM-dependent_MTases_sf"/>
</dbReference>
<name>A0A6A4VYG1_AMPAM</name>
<reference evidence="13 14" key="1">
    <citation type="submission" date="2019-07" db="EMBL/GenBank/DDBJ databases">
        <title>Draft genome assembly of a fouling barnacle, Amphibalanus amphitrite (Darwin, 1854): The first reference genome for Thecostraca.</title>
        <authorList>
            <person name="Kim W."/>
        </authorList>
    </citation>
    <scope>NUCLEOTIDE SEQUENCE [LARGE SCALE GENOMIC DNA]</scope>
    <source>
        <strain evidence="13">SNU_AA5</strain>
        <tissue evidence="13">Soma without cirri and trophi</tissue>
    </source>
</reference>
<dbReference type="FunFam" id="3.40.50.150:FF:000094">
    <property type="entry name" value="Carnosine N-methyltransferase 1"/>
    <property type="match status" value="1"/>
</dbReference>
<dbReference type="InterPro" id="IPR012901">
    <property type="entry name" value="CARME"/>
</dbReference>
<dbReference type="GO" id="GO:0032259">
    <property type="term" value="P:methylation"/>
    <property type="evidence" value="ECO:0007669"/>
    <property type="project" value="UniProtKB-KW"/>
</dbReference>
<proteinExistence type="inferred from homology"/>
<dbReference type="PANTHER" id="PTHR12303">
    <property type="entry name" value="CARNOSINE N-METHYLTRANSFERASE"/>
    <property type="match status" value="1"/>
</dbReference>
<evidence type="ECO:0000256" key="6">
    <source>
        <dbReference type="ARBA" id="ARBA00022490"/>
    </source>
</evidence>
<dbReference type="GO" id="GO:0005634">
    <property type="term" value="C:nucleus"/>
    <property type="evidence" value="ECO:0007669"/>
    <property type="project" value="UniProtKB-SubCell"/>
</dbReference>
<feature type="region of interest" description="Disordered" evidence="12">
    <location>
        <begin position="1"/>
        <end position="32"/>
    </location>
</feature>
<keyword evidence="6" id="KW-0963">Cytoplasm</keyword>
<evidence type="ECO:0000256" key="7">
    <source>
        <dbReference type="ARBA" id="ARBA00022603"/>
    </source>
</evidence>
<dbReference type="Pfam" id="PF07942">
    <property type="entry name" value="CARME"/>
    <property type="match status" value="1"/>
</dbReference>
<evidence type="ECO:0000256" key="2">
    <source>
        <dbReference type="ARBA" id="ARBA00004514"/>
    </source>
</evidence>
<comment type="function">
    <text evidence="11">N-methyltransferase that catalyzes the formation of anserine (beta-alanyl-N(Pi)-methyl-L-histidine) from carnosine. Anserine, a methylated derivative of carnosine (beta-alanyl-L-histidine), is an abundant constituent of vertebrate skeletal muscles. Also methylates other L-histidine-containing di- and tripeptides such as Gly-Gly-His, Gly-His and homocarnosine (GABA-His).</text>
</comment>
<keyword evidence="9" id="KW-0949">S-adenosyl-L-methionine</keyword>
<evidence type="ECO:0000256" key="5">
    <source>
        <dbReference type="ARBA" id="ARBA00015448"/>
    </source>
</evidence>
<evidence type="ECO:0000256" key="3">
    <source>
        <dbReference type="ARBA" id="ARBA00010086"/>
    </source>
</evidence>
<comment type="similarity">
    <text evidence="3">Belongs to the carnosine N-methyltransferase family.</text>
</comment>
<evidence type="ECO:0000256" key="11">
    <source>
        <dbReference type="ARBA" id="ARBA00054322"/>
    </source>
</evidence>
<dbReference type="OrthoDB" id="978at2759"/>
<dbReference type="SMART" id="SM01296">
    <property type="entry name" value="N2227"/>
    <property type="match status" value="1"/>
</dbReference>
<evidence type="ECO:0000313" key="13">
    <source>
        <dbReference type="EMBL" id="KAF0294928.1"/>
    </source>
</evidence>
<dbReference type="AlphaFoldDB" id="A0A6A4VYG1"/>
<keyword evidence="10" id="KW-0539">Nucleus</keyword>
<evidence type="ECO:0000313" key="14">
    <source>
        <dbReference type="Proteomes" id="UP000440578"/>
    </source>
</evidence>
<protein>
    <recommendedName>
        <fullName evidence="5">Carnosine N-methyltransferase</fullName>
        <ecNumber evidence="4">2.1.1.22</ecNumber>
    </recommendedName>
</protein>
<dbReference type="GO" id="GO:0035498">
    <property type="term" value="P:carnosine metabolic process"/>
    <property type="evidence" value="ECO:0007669"/>
    <property type="project" value="UniProtKB-ARBA"/>
</dbReference>
<dbReference type="Proteomes" id="UP000440578">
    <property type="component" value="Unassembled WGS sequence"/>
</dbReference>
<accession>A0A6A4VYG1</accession>
<dbReference type="EC" id="2.1.1.22" evidence="4"/>
<comment type="subcellular location">
    <subcellularLocation>
        <location evidence="2">Cytoplasm</location>
        <location evidence="2">Cytosol</location>
    </subcellularLocation>
    <subcellularLocation>
        <location evidence="1">Nucleus</location>
    </subcellularLocation>
</comment>
<keyword evidence="14" id="KW-1185">Reference proteome</keyword>
<dbReference type="PANTHER" id="PTHR12303:SF6">
    <property type="entry name" value="CARNOSINE N-METHYLTRANSFERASE"/>
    <property type="match status" value="1"/>
</dbReference>
<keyword evidence="7 13" id="KW-0489">Methyltransferase</keyword>
<dbReference type="Gene3D" id="3.40.50.150">
    <property type="entry name" value="Vaccinia Virus protein VP39"/>
    <property type="match status" value="1"/>
</dbReference>
<dbReference type="GO" id="GO:0005829">
    <property type="term" value="C:cytosol"/>
    <property type="evidence" value="ECO:0007669"/>
    <property type="project" value="UniProtKB-SubCell"/>
</dbReference>
<dbReference type="SUPFAM" id="SSF53335">
    <property type="entry name" value="S-adenosyl-L-methionine-dependent methyltransferases"/>
    <property type="match status" value="1"/>
</dbReference>